<dbReference type="OrthoDB" id="8317736at2"/>
<reference evidence="3 5" key="2">
    <citation type="submission" date="2016-11" db="EMBL/GenBank/DDBJ databases">
        <title>Genome sequencing of Amycolatopsis regifaucium.</title>
        <authorList>
            <person name="Mayilraj S."/>
            <person name="Kaur N."/>
        </authorList>
    </citation>
    <scope>NUCLEOTIDE SEQUENCE [LARGE SCALE GENOMIC DNA]</scope>
    <source>
        <strain evidence="3 5">GY080</strain>
    </source>
</reference>
<evidence type="ECO:0000313" key="4">
    <source>
        <dbReference type="Proteomes" id="UP000076321"/>
    </source>
</evidence>
<gene>
    <name evidence="3" type="ORF">ATP06_0227450</name>
    <name evidence="2" type="ORF">AVL48_27390</name>
</gene>
<keyword evidence="5" id="KW-1185">Reference proteome</keyword>
<reference evidence="2 4" key="1">
    <citation type="submission" date="2015-12" db="EMBL/GenBank/DDBJ databases">
        <title>Amycolatopsis regifaucium genome sequencing and assembly.</title>
        <authorList>
            <person name="Mayilraj S."/>
        </authorList>
    </citation>
    <scope>NUCLEOTIDE SEQUENCE [LARGE SCALE GENOMIC DNA]</scope>
    <source>
        <strain evidence="2 4">GY080</strain>
    </source>
</reference>
<dbReference type="Gene3D" id="3.40.190.10">
    <property type="entry name" value="Periplasmic binding protein-like II"/>
    <property type="match status" value="2"/>
</dbReference>
<organism evidence="2 4">
    <name type="scientific">Amycolatopsis regifaucium</name>
    <dbReference type="NCBI Taxonomy" id="546365"/>
    <lineage>
        <taxon>Bacteria</taxon>
        <taxon>Bacillati</taxon>
        <taxon>Actinomycetota</taxon>
        <taxon>Actinomycetes</taxon>
        <taxon>Pseudonocardiales</taxon>
        <taxon>Pseudonocardiaceae</taxon>
        <taxon>Amycolatopsis</taxon>
    </lineage>
</organism>
<protein>
    <submittedName>
        <fullName evidence="2">Sugar ABC transporter substrate-binding protein</fullName>
    </submittedName>
</protein>
<feature type="chain" id="PRO_5043134840" evidence="1">
    <location>
        <begin position="23"/>
        <end position="430"/>
    </location>
</feature>
<dbReference type="PANTHER" id="PTHR43649:SF14">
    <property type="entry name" value="BLR3389 PROTEIN"/>
    <property type="match status" value="1"/>
</dbReference>
<evidence type="ECO:0000313" key="2">
    <source>
        <dbReference type="EMBL" id="KZB85938.1"/>
    </source>
</evidence>
<comment type="caution">
    <text evidence="2">The sequence shown here is derived from an EMBL/GenBank/DDBJ whole genome shotgun (WGS) entry which is preliminary data.</text>
</comment>
<dbReference type="SUPFAM" id="SSF53850">
    <property type="entry name" value="Periplasmic binding protein-like II"/>
    <property type="match status" value="1"/>
</dbReference>
<name>A0A154MNR1_9PSEU</name>
<dbReference type="PROSITE" id="PS51257">
    <property type="entry name" value="PROKAR_LIPOPROTEIN"/>
    <property type="match status" value="1"/>
</dbReference>
<dbReference type="InterPro" id="IPR006059">
    <property type="entry name" value="SBP"/>
</dbReference>
<evidence type="ECO:0000313" key="5">
    <source>
        <dbReference type="Proteomes" id="UP000186883"/>
    </source>
</evidence>
<dbReference type="AlphaFoldDB" id="A0A154MNR1"/>
<proteinExistence type="predicted"/>
<dbReference type="PANTHER" id="PTHR43649">
    <property type="entry name" value="ARABINOSE-BINDING PROTEIN-RELATED"/>
    <property type="match status" value="1"/>
</dbReference>
<evidence type="ECO:0000256" key="1">
    <source>
        <dbReference type="SAM" id="SignalP"/>
    </source>
</evidence>
<feature type="signal peptide" evidence="1">
    <location>
        <begin position="1"/>
        <end position="22"/>
    </location>
</feature>
<keyword evidence="1" id="KW-0732">Signal</keyword>
<dbReference type="RefSeq" id="WP_061987507.1">
    <property type="nucleotide sequence ID" value="NZ_FOPQ01000006.1"/>
</dbReference>
<accession>A0A154MNR1</accession>
<evidence type="ECO:0000313" key="3">
    <source>
        <dbReference type="EMBL" id="OKA04829.1"/>
    </source>
</evidence>
<dbReference type="Proteomes" id="UP000186883">
    <property type="component" value="Unassembled WGS sequence"/>
</dbReference>
<sequence length="430" mass="45124">MFSNRRIPAAAALAAAVPLAIAGCSGGTETAAEPSGPVTLTWWHNGTTDPIKSIWAQVVADYQKAHPEVTIKGQPLQNEEFTTKVPLALQSNEPPDVYQSWGGGELASQATSGKVADLTDAAKGWLGSVGKLAESWQVDGKQYGIPWEQHFVGFWYRKDLFAQAGVTAPPSTMDELNAAVAKLKQAGITPIAVGGKDRWPDAFYWNYFALRACSADTLKQSVKAVKLEDPCWTKAGRDLQAFLATQPFQPGFTGTPAQQGAGSSAGLVANGKAAMELQGDWEPGTMSSLTEDKDLDSKVGWFPFPSVPGGAGDPAAVLGGGDGFSCTTRAAKACADFLQYLGSEPVQNQLAAKGAGLPMTASAAKSLKTESLKTVFDYGQKAPYLQMYFDKAFPTAVGAALNDAVADFFAGQGTPESIVDAVNKAAAGDK</sequence>
<dbReference type="Proteomes" id="UP000076321">
    <property type="component" value="Unassembled WGS sequence"/>
</dbReference>
<dbReference type="EMBL" id="LQCI01000009">
    <property type="protein sequence ID" value="KZB85938.1"/>
    <property type="molecule type" value="Genomic_DNA"/>
</dbReference>
<dbReference type="Pfam" id="PF01547">
    <property type="entry name" value="SBP_bac_1"/>
    <property type="match status" value="1"/>
</dbReference>
<dbReference type="InterPro" id="IPR050490">
    <property type="entry name" value="Bact_solute-bd_prot1"/>
</dbReference>
<dbReference type="EMBL" id="LOBU02000019">
    <property type="protein sequence ID" value="OKA04829.1"/>
    <property type="molecule type" value="Genomic_DNA"/>
</dbReference>